<dbReference type="Proteomes" id="UP000054248">
    <property type="component" value="Unassembled WGS sequence"/>
</dbReference>
<evidence type="ECO:0000256" key="1">
    <source>
        <dbReference type="ARBA" id="ARBA00022801"/>
    </source>
</evidence>
<dbReference type="InterPro" id="IPR012341">
    <property type="entry name" value="6hp_glycosidase-like_sf"/>
</dbReference>
<dbReference type="InterPro" id="IPR008928">
    <property type="entry name" value="6-hairpin_glycosidase_sf"/>
</dbReference>
<dbReference type="PANTHER" id="PTHR41814">
    <property type="entry name" value="EXPRESSED PROTEIN"/>
    <property type="match status" value="1"/>
</dbReference>
<protein>
    <recommendedName>
        <fullName evidence="5">Glycoside hydrolase family 105 protein</fullName>
    </recommendedName>
</protein>
<evidence type="ECO:0000313" key="3">
    <source>
        <dbReference type="EMBL" id="KIO21431.1"/>
    </source>
</evidence>
<dbReference type="EMBL" id="KN823138">
    <property type="protein sequence ID" value="KIO21431.1"/>
    <property type="molecule type" value="Genomic_DNA"/>
</dbReference>
<accession>A0A0C3Q9S2</accession>
<dbReference type="HOGENOM" id="CLU_037534_0_0_1"/>
<evidence type="ECO:0000313" key="4">
    <source>
        <dbReference type="Proteomes" id="UP000054248"/>
    </source>
</evidence>
<dbReference type="SUPFAM" id="SSF48208">
    <property type="entry name" value="Six-hairpin glycosidases"/>
    <property type="match status" value="1"/>
</dbReference>
<evidence type="ECO:0008006" key="5">
    <source>
        <dbReference type="Google" id="ProtNLM"/>
    </source>
</evidence>
<keyword evidence="2" id="KW-0732">Signal</keyword>
<dbReference type="Pfam" id="PF07470">
    <property type="entry name" value="Glyco_hydro_88"/>
    <property type="match status" value="1"/>
</dbReference>
<dbReference type="AlphaFoldDB" id="A0A0C3Q9S2"/>
<feature type="signal peptide" evidence="2">
    <location>
        <begin position="1"/>
        <end position="21"/>
    </location>
</feature>
<keyword evidence="1" id="KW-0378">Hydrolase</keyword>
<reference evidence="4" key="2">
    <citation type="submission" date="2015-01" db="EMBL/GenBank/DDBJ databases">
        <title>Evolutionary Origins and Diversification of the Mycorrhizal Mutualists.</title>
        <authorList>
            <consortium name="DOE Joint Genome Institute"/>
            <consortium name="Mycorrhizal Genomics Consortium"/>
            <person name="Kohler A."/>
            <person name="Kuo A."/>
            <person name="Nagy L.G."/>
            <person name="Floudas D."/>
            <person name="Copeland A."/>
            <person name="Barry K.W."/>
            <person name="Cichocki N."/>
            <person name="Veneault-Fourrey C."/>
            <person name="LaButti K."/>
            <person name="Lindquist E.A."/>
            <person name="Lipzen A."/>
            <person name="Lundell T."/>
            <person name="Morin E."/>
            <person name="Murat C."/>
            <person name="Riley R."/>
            <person name="Ohm R."/>
            <person name="Sun H."/>
            <person name="Tunlid A."/>
            <person name="Henrissat B."/>
            <person name="Grigoriev I.V."/>
            <person name="Hibbett D.S."/>
            <person name="Martin F."/>
        </authorList>
    </citation>
    <scope>NUCLEOTIDE SEQUENCE [LARGE SCALE GENOMIC DNA]</scope>
    <source>
        <strain evidence="4">MUT 4182</strain>
    </source>
</reference>
<dbReference type="Gene3D" id="1.50.10.10">
    <property type="match status" value="1"/>
</dbReference>
<gene>
    <name evidence="3" type="ORF">M407DRAFT_80381</name>
</gene>
<organism evidence="3 4">
    <name type="scientific">Tulasnella calospora MUT 4182</name>
    <dbReference type="NCBI Taxonomy" id="1051891"/>
    <lineage>
        <taxon>Eukaryota</taxon>
        <taxon>Fungi</taxon>
        <taxon>Dikarya</taxon>
        <taxon>Basidiomycota</taxon>
        <taxon>Agaricomycotina</taxon>
        <taxon>Agaricomycetes</taxon>
        <taxon>Cantharellales</taxon>
        <taxon>Tulasnellaceae</taxon>
        <taxon>Tulasnella</taxon>
    </lineage>
</organism>
<keyword evidence="4" id="KW-1185">Reference proteome</keyword>
<evidence type="ECO:0000256" key="2">
    <source>
        <dbReference type="SAM" id="SignalP"/>
    </source>
</evidence>
<dbReference type="GO" id="GO:0016787">
    <property type="term" value="F:hydrolase activity"/>
    <property type="evidence" value="ECO:0007669"/>
    <property type="project" value="UniProtKB-KW"/>
</dbReference>
<reference evidence="3 4" key="1">
    <citation type="submission" date="2014-04" db="EMBL/GenBank/DDBJ databases">
        <authorList>
            <consortium name="DOE Joint Genome Institute"/>
            <person name="Kuo A."/>
            <person name="Girlanda M."/>
            <person name="Perotto S."/>
            <person name="Kohler A."/>
            <person name="Nagy L.G."/>
            <person name="Floudas D."/>
            <person name="Copeland A."/>
            <person name="Barry K.W."/>
            <person name="Cichocki N."/>
            <person name="Veneault-Fourrey C."/>
            <person name="LaButti K."/>
            <person name="Lindquist E.A."/>
            <person name="Lipzen A."/>
            <person name="Lundell T."/>
            <person name="Morin E."/>
            <person name="Murat C."/>
            <person name="Sun H."/>
            <person name="Tunlid A."/>
            <person name="Henrissat B."/>
            <person name="Grigoriev I.V."/>
            <person name="Hibbett D.S."/>
            <person name="Martin F."/>
            <person name="Nordberg H.P."/>
            <person name="Cantor M.N."/>
            <person name="Hua S.X."/>
        </authorList>
    </citation>
    <scope>NUCLEOTIDE SEQUENCE [LARGE SCALE GENOMIC DNA]</scope>
    <source>
        <strain evidence="3 4">MUT 4182</strain>
    </source>
</reference>
<dbReference type="GO" id="GO:0005975">
    <property type="term" value="P:carbohydrate metabolic process"/>
    <property type="evidence" value="ECO:0007669"/>
    <property type="project" value="InterPro"/>
</dbReference>
<dbReference type="OrthoDB" id="4138492at2759"/>
<name>A0A0C3Q9S2_9AGAM</name>
<dbReference type="InterPro" id="IPR010905">
    <property type="entry name" value="Glyco_hydro_88"/>
</dbReference>
<dbReference type="PANTHER" id="PTHR41814:SF1">
    <property type="entry name" value="CELLULASE"/>
    <property type="match status" value="1"/>
</dbReference>
<proteinExistence type="predicted"/>
<feature type="chain" id="PRO_5002168658" description="Glycoside hydrolase family 105 protein" evidence="2">
    <location>
        <begin position="22"/>
        <end position="429"/>
    </location>
</feature>
<sequence>MHISLPTAALLVLGSLARSLARPLERLPPINLRSRDVDVPTFSSFLPIDDPLLQLIRTRARDVSLKSWELGTLAEAYLEIDWPQMSVFGATGVPPARNVGGTDNPNNISTVLELANYAIAIRPVGAVTLFEDGSVGDPTSLGVAMLMANWTKASRADEAHNDYDAPLRQQLGYVLNTAPKTPDGAISHRSEQVQLWSDFIYMTPPFIAYYGALYQPYVHQWLVYTAYDQIRLYRNYLFDSNVGLWKHIALGNFTDDGHWSTGNGWAAAGMLRVLATMNQTTLGYQPQFLAAQRDLQNWATEIVNNIWAYQQSDGSLLNYATDPNTFSDSASTALLASVTFRLAALPSYLRGPPANATPESLRAAHLARDCIKRRLNTTDGWLAQVVDPYSFSNQQTDGKSPEAESFVLMMEAAWRGWKDYILEEAKTDR</sequence>